<feature type="non-terminal residue" evidence="1">
    <location>
        <position position="357"/>
    </location>
</feature>
<dbReference type="AlphaFoldDB" id="A0A9N9NH13"/>
<comment type="caution">
    <text evidence="1">The sequence shown here is derived from an EMBL/GenBank/DDBJ whole genome shotgun (WGS) entry which is preliminary data.</text>
</comment>
<evidence type="ECO:0000313" key="2">
    <source>
        <dbReference type="Proteomes" id="UP000789508"/>
    </source>
</evidence>
<evidence type="ECO:0000313" key="1">
    <source>
        <dbReference type="EMBL" id="CAG8737000.1"/>
    </source>
</evidence>
<dbReference type="OrthoDB" id="2406499at2759"/>
<proteinExistence type="predicted"/>
<accession>A0A9N9NH13</accession>
<name>A0A9N9NH13_9GLOM</name>
<protein>
    <submittedName>
        <fullName evidence="1">1657_t:CDS:1</fullName>
    </submittedName>
</protein>
<sequence>PGNDCDSGVGDIGGCYVFFYICCEASEERRKVTVVTHLKNPNLIESVVDATLKRQRDEEPVAMSSLSSLRRRLKITRKFGLADALRDVGELFNGLRLIGRNPGLFQWDEDRTENQQADDYTEYIRDKFLGSQYLRGNIVEDVHMDKNYLNTSHLHGGCDVSVYKETKAPFHRQGIRIKIQGSSDANQAIAELIAANTISSEKPIVILTDFEKFGFFWVAYHNQSELAVFTAWFDDTHAAATFARMVLNPDLIRGKIADQFPTYERRVVPHELTVINEDSDSEDVGNLDDFVDEMTPLEREAHEINKKLRLLHRHIPPAFSKLLAHRVVARNGNPSYQTMLESGRVMQGLKGANVKMA</sequence>
<dbReference type="EMBL" id="CAJVPS010033318">
    <property type="protein sequence ID" value="CAG8737000.1"/>
    <property type="molecule type" value="Genomic_DNA"/>
</dbReference>
<gene>
    <name evidence="1" type="ORF">ALEPTO_LOCUS12821</name>
</gene>
<keyword evidence="2" id="KW-1185">Reference proteome</keyword>
<dbReference type="Proteomes" id="UP000789508">
    <property type="component" value="Unassembled WGS sequence"/>
</dbReference>
<reference evidence="1" key="1">
    <citation type="submission" date="2021-06" db="EMBL/GenBank/DDBJ databases">
        <authorList>
            <person name="Kallberg Y."/>
            <person name="Tangrot J."/>
            <person name="Rosling A."/>
        </authorList>
    </citation>
    <scope>NUCLEOTIDE SEQUENCE</scope>
    <source>
        <strain evidence="1">FL130A</strain>
    </source>
</reference>
<organism evidence="1 2">
    <name type="scientific">Ambispora leptoticha</name>
    <dbReference type="NCBI Taxonomy" id="144679"/>
    <lineage>
        <taxon>Eukaryota</taxon>
        <taxon>Fungi</taxon>
        <taxon>Fungi incertae sedis</taxon>
        <taxon>Mucoromycota</taxon>
        <taxon>Glomeromycotina</taxon>
        <taxon>Glomeromycetes</taxon>
        <taxon>Archaeosporales</taxon>
        <taxon>Ambisporaceae</taxon>
        <taxon>Ambispora</taxon>
    </lineage>
</organism>